<dbReference type="RefSeq" id="WP_262842523.1">
    <property type="nucleotide sequence ID" value="NZ_JANZYP010000011.1"/>
</dbReference>
<sequence>MPETLSIINGFRVLICESDGEVIQNERSAVDLIGEAFGEQAEVVVIPAERLGDDFFRLRTRIAGDIAQKFVTYQLLLVVVGDISRHTAESSALQDFVTETNQGDHVWFLPDVDALDERLARHHRV</sequence>
<dbReference type="Proteomes" id="UP001595891">
    <property type="component" value="Unassembled WGS sequence"/>
</dbReference>
<evidence type="ECO:0000313" key="3">
    <source>
        <dbReference type="Proteomes" id="UP001595891"/>
    </source>
</evidence>
<feature type="domain" description="DUF4180" evidence="1">
    <location>
        <begin position="9"/>
        <end position="119"/>
    </location>
</feature>
<keyword evidence="3" id="KW-1185">Reference proteome</keyword>
<organism evidence="2 3">
    <name type="scientific">Sphaerisporangium corydalis</name>
    <dbReference type="NCBI Taxonomy" id="1441875"/>
    <lineage>
        <taxon>Bacteria</taxon>
        <taxon>Bacillati</taxon>
        <taxon>Actinomycetota</taxon>
        <taxon>Actinomycetes</taxon>
        <taxon>Streptosporangiales</taxon>
        <taxon>Streptosporangiaceae</taxon>
        <taxon>Sphaerisporangium</taxon>
    </lineage>
</organism>
<proteinExistence type="predicted"/>
<evidence type="ECO:0000313" key="2">
    <source>
        <dbReference type="EMBL" id="MFC4586803.1"/>
    </source>
</evidence>
<reference evidence="3" key="1">
    <citation type="journal article" date="2019" name="Int. J. Syst. Evol. Microbiol.">
        <title>The Global Catalogue of Microorganisms (GCM) 10K type strain sequencing project: providing services to taxonomists for standard genome sequencing and annotation.</title>
        <authorList>
            <consortium name="The Broad Institute Genomics Platform"/>
            <consortium name="The Broad Institute Genome Sequencing Center for Infectious Disease"/>
            <person name="Wu L."/>
            <person name="Ma J."/>
        </authorList>
    </citation>
    <scope>NUCLEOTIDE SEQUENCE [LARGE SCALE GENOMIC DNA]</scope>
    <source>
        <strain evidence="3">CCUG 49560</strain>
    </source>
</reference>
<dbReference type="EMBL" id="JBHSFN010000006">
    <property type="protein sequence ID" value="MFC4586803.1"/>
    <property type="molecule type" value="Genomic_DNA"/>
</dbReference>
<evidence type="ECO:0000259" key="1">
    <source>
        <dbReference type="Pfam" id="PF13788"/>
    </source>
</evidence>
<gene>
    <name evidence="2" type="ORF">ACFO8L_11995</name>
</gene>
<accession>A0ABV9EBV7</accession>
<name>A0ABV9EBV7_9ACTN</name>
<comment type="caution">
    <text evidence="2">The sequence shown here is derived from an EMBL/GenBank/DDBJ whole genome shotgun (WGS) entry which is preliminary data.</text>
</comment>
<dbReference type="Pfam" id="PF13788">
    <property type="entry name" value="DUF4180"/>
    <property type="match status" value="1"/>
</dbReference>
<protein>
    <submittedName>
        <fullName evidence="2">DUF4180 domain-containing protein</fullName>
    </submittedName>
</protein>
<dbReference type="InterPro" id="IPR025438">
    <property type="entry name" value="DUF4180"/>
</dbReference>